<evidence type="ECO:0000313" key="1">
    <source>
        <dbReference type="EMBL" id="OMO78047.1"/>
    </source>
</evidence>
<sequence length="49" mass="5538">MANTSYTTLPAALGVCVAGRQSETEKDVKVERDVREEMSVLFLLKYQFL</sequence>
<gene>
    <name evidence="1" type="ORF">CCACVL1_14684</name>
</gene>
<name>A0A1R3I633_COCAP</name>
<keyword evidence="2" id="KW-1185">Reference proteome</keyword>
<reference evidence="1 2" key="1">
    <citation type="submission" date="2013-09" db="EMBL/GenBank/DDBJ databases">
        <title>Corchorus capsularis genome sequencing.</title>
        <authorList>
            <person name="Alam M."/>
            <person name="Haque M.S."/>
            <person name="Islam M.S."/>
            <person name="Emdad E.M."/>
            <person name="Islam M.M."/>
            <person name="Ahmed B."/>
            <person name="Halim A."/>
            <person name="Hossen Q.M.M."/>
            <person name="Hossain M.Z."/>
            <person name="Ahmed R."/>
            <person name="Khan M.M."/>
            <person name="Islam R."/>
            <person name="Rashid M.M."/>
            <person name="Khan S.A."/>
            <person name="Rahman M.S."/>
            <person name="Alam M."/>
        </authorList>
    </citation>
    <scope>NUCLEOTIDE SEQUENCE [LARGE SCALE GENOMIC DNA]</scope>
    <source>
        <strain evidence="2">cv. CVL-1</strain>
        <tissue evidence="1">Whole seedling</tissue>
    </source>
</reference>
<dbReference type="EMBL" id="AWWV01010624">
    <property type="protein sequence ID" value="OMO78047.1"/>
    <property type="molecule type" value="Genomic_DNA"/>
</dbReference>
<accession>A0A1R3I633</accession>
<protein>
    <submittedName>
        <fullName evidence="1">Uncharacterized protein</fullName>
    </submittedName>
</protein>
<comment type="caution">
    <text evidence="1">The sequence shown here is derived from an EMBL/GenBank/DDBJ whole genome shotgun (WGS) entry which is preliminary data.</text>
</comment>
<evidence type="ECO:0000313" key="2">
    <source>
        <dbReference type="Proteomes" id="UP000188268"/>
    </source>
</evidence>
<proteinExistence type="predicted"/>
<dbReference type="Gramene" id="OMO78047">
    <property type="protein sequence ID" value="OMO78047"/>
    <property type="gene ID" value="CCACVL1_14684"/>
</dbReference>
<dbReference type="Proteomes" id="UP000188268">
    <property type="component" value="Unassembled WGS sequence"/>
</dbReference>
<organism evidence="1 2">
    <name type="scientific">Corchorus capsularis</name>
    <name type="common">Jute</name>
    <dbReference type="NCBI Taxonomy" id="210143"/>
    <lineage>
        <taxon>Eukaryota</taxon>
        <taxon>Viridiplantae</taxon>
        <taxon>Streptophyta</taxon>
        <taxon>Embryophyta</taxon>
        <taxon>Tracheophyta</taxon>
        <taxon>Spermatophyta</taxon>
        <taxon>Magnoliopsida</taxon>
        <taxon>eudicotyledons</taxon>
        <taxon>Gunneridae</taxon>
        <taxon>Pentapetalae</taxon>
        <taxon>rosids</taxon>
        <taxon>malvids</taxon>
        <taxon>Malvales</taxon>
        <taxon>Malvaceae</taxon>
        <taxon>Grewioideae</taxon>
        <taxon>Apeibeae</taxon>
        <taxon>Corchorus</taxon>
    </lineage>
</organism>
<dbReference type="AlphaFoldDB" id="A0A1R3I633"/>